<comment type="caution">
    <text evidence="3">The sequence shown here is derived from an EMBL/GenBank/DDBJ whole genome shotgun (WGS) entry which is preliminary data.</text>
</comment>
<dbReference type="Pfam" id="PF03597">
    <property type="entry name" value="FixS"/>
    <property type="match status" value="1"/>
</dbReference>
<evidence type="ECO:0000313" key="3">
    <source>
        <dbReference type="EMBL" id="MBW8185526.1"/>
    </source>
</evidence>
<dbReference type="Proteomes" id="UP001195963">
    <property type="component" value="Unassembled WGS sequence"/>
</dbReference>
<feature type="transmembrane region" description="Helical" evidence="2">
    <location>
        <begin position="6"/>
        <end position="26"/>
    </location>
</feature>
<proteinExistence type="predicted"/>
<sequence length="64" mass="7253">MSIIYVLIPIAMLFVIIAIGIFFWAVKSEQFDDLDRQSVSILFDEDESTPASNKKVEDKTETPS</sequence>
<dbReference type="InterPro" id="IPR004714">
    <property type="entry name" value="Cyt_oxidase_maturation_cbb3"/>
</dbReference>
<keyword evidence="2" id="KW-1133">Transmembrane helix</keyword>
<reference evidence="3 4" key="1">
    <citation type="submission" date="2021-07" db="EMBL/GenBank/DDBJ databases">
        <title>Shewanella sp. nov, isolated from SCS.</title>
        <authorList>
            <person name="Cao W.R."/>
        </authorList>
    </citation>
    <scope>NUCLEOTIDE SEQUENCE [LARGE SCALE GENOMIC DNA]</scope>
    <source>
        <strain evidence="3 4">NR704-98</strain>
    </source>
</reference>
<dbReference type="EMBL" id="JAHZST010000014">
    <property type="protein sequence ID" value="MBW8185526.1"/>
    <property type="molecule type" value="Genomic_DNA"/>
</dbReference>
<organism evidence="3 4">
    <name type="scientific">Shewanella nanhaiensis</name>
    <dbReference type="NCBI Taxonomy" id="2864872"/>
    <lineage>
        <taxon>Bacteria</taxon>
        <taxon>Pseudomonadati</taxon>
        <taxon>Pseudomonadota</taxon>
        <taxon>Gammaproteobacteria</taxon>
        <taxon>Alteromonadales</taxon>
        <taxon>Shewanellaceae</taxon>
        <taxon>Shewanella</taxon>
    </lineage>
</organism>
<dbReference type="PANTHER" id="PTHR41532">
    <property type="entry name" value="FIXS PROTEIN"/>
    <property type="match status" value="1"/>
</dbReference>
<feature type="compositionally biased region" description="Basic and acidic residues" evidence="1">
    <location>
        <begin position="54"/>
        <end position="64"/>
    </location>
</feature>
<evidence type="ECO:0000313" key="4">
    <source>
        <dbReference type="Proteomes" id="UP001195963"/>
    </source>
</evidence>
<evidence type="ECO:0000256" key="1">
    <source>
        <dbReference type="SAM" id="MobiDB-lite"/>
    </source>
</evidence>
<keyword evidence="4" id="KW-1185">Reference proteome</keyword>
<keyword evidence="2" id="KW-0812">Transmembrane</keyword>
<keyword evidence="2" id="KW-0472">Membrane</keyword>
<evidence type="ECO:0000256" key="2">
    <source>
        <dbReference type="SAM" id="Phobius"/>
    </source>
</evidence>
<gene>
    <name evidence="3" type="primary">ccoS</name>
    <name evidence="3" type="ORF">K0625_17895</name>
</gene>
<accession>A0ABS7E777</accession>
<protein>
    <submittedName>
        <fullName evidence="3">Cbb3-type cytochrome oxidase assembly protein CcoS</fullName>
    </submittedName>
</protein>
<dbReference type="PANTHER" id="PTHR41532:SF1">
    <property type="entry name" value="FIXS PROTEIN"/>
    <property type="match status" value="1"/>
</dbReference>
<feature type="region of interest" description="Disordered" evidence="1">
    <location>
        <begin position="45"/>
        <end position="64"/>
    </location>
</feature>
<name>A0ABS7E777_9GAMM</name>
<dbReference type="NCBIfam" id="TIGR00847">
    <property type="entry name" value="ccoS"/>
    <property type="match status" value="1"/>
</dbReference>
<dbReference type="RefSeq" id="WP_220110941.1">
    <property type="nucleotide sequence ID" value="NZ_JAHZST010000014.1"/>
</dbReference>